<evidence type="ECO:0000313" key="3">
    <source>
        <dbReference type="EMBL" id="HIR39566.1"/>
    </source>
</evidence>
<evidence type="ECO:0000256" key="2">
    <source>
        <dbReference type="ARBA" id="ARBA00022679"/>
    </source>
</evidence>
<reference evidence="3" key="2">
    <citation type="journal article" date="2021" name="PeerJ">
        <title>Extensive microbial diversity within the chicken gut microbiome revealed by metagenomics and culture.</title>
        <authorList>
            <person name="Gilroy R."/>
            <person name="Ravi A."/>
            <person name="Getino M."/>
            <person name="Pursley I."/>
            <person name="Horton D.L."/>
            <person name="Alikhan N.F."/>
            <person name="Baker D."/>
            <person name="Gharbi K."/>
            <person name="Hall N."/>
            <person name="Watson M."/>
            <person name="Adriaenssens E.M."/>
            <person name="Foster-Nyarko E."/>
            <person name="Jarju S."/>
            <person name="Secka A."/>
            <person name="Antonio M."/>
            <person name="Oren A."/>
            <person name="Chaudhuri R.R."/>
            <person name="La Ragione R."/>
            <person name="Hildebrand F."/>
            <person name="Pallen M.J."/>
        </authorList>
    </citation>
    <scope>NUCLEOTIDE SEQUENCE</scope>
    <source>
        <strain evidence="3">ChiW25-3613</strain>
    </source>
</reference>
<evidence type="ECO:0000313" key="4">
    <source>
        <dbReference type="Proteomes" id="UP000824179"/>
    </source>
</evidence>
<dbReference type="PIRSF" id="PIRSF004553">
    <property type="entry name" value="CHP00095"/>
    <property type="match status" value="1"/>
</dbReference>
<dbReference type="GO" id="GO:0052913">
    <property type="term" value="F:16S rRNA (guanine(966)-N(2))-methyltransferase activity"/>
    <property type="evidence" value="ECO:0007669"/>
    <property type="project" value="UniProtKB-EC"/>
</dbReference>
<keyword evidence="1 3" id="KW-0489">Methyltransferase</keyword>
<dbReference type="CDD" id="cd02440">
    <property type="entry name" value="AdoMet_MTases"/>
    <property type="match status" value="1"/>
</dbReference>
<sequence>MRVISGKYRGLVLAEFKGSDIRPTADRVKESLFNILAFKIAGARVLDLFCGSGSLGIECLSRGAKYAHFNDISPASIAVLNKNLTRLRGEKYAVTTGDYAACLRGFKDKFDIAFVDPPYADDCGVRAVEELAARKLIYGGGVVVYERDRPFSGSVDGFDVTDERKYGKTYLTFFQPSCPN</sequence>
<organism evidence="3 4">
    <name type="scientific">Candidatus Coproplasma stercoripullorum</name>
    <dbReference type="NCBI Taxonomy" id="2840751"/>
    <lineage>
        <taxon>Bacteria</taxon>
        <taxon>Bacillati</taxon>
        <taxon>Bacillota</taxon>
        <taxon>Clostridia</taxon>
        <taxon>Eubacteriales</taxon>
        <taxon>Candidatus Coproplasma</taxon>
    </lineage>
</organism>
<dbReference type="EMBL" id="DVHB01000073">
    <property type="protein sequence ID" value="HIR39566.1"/>
    <property type="molecule type" value="Genomic_DNA"/>
</dbReference>
<dbReference type="PANTHER" id="PTHR43542">
    <property type="entry name" value="METHYLTRANSFERASE"/>
    <property type="match status" value="1"/>
</dbReference>
<dbReference type="EC" id="2.1.1.171" evidence="3"/>
<dbReference type="InterPro" id="IPR004398">
    <property type="entry name" value="RNA_MeTrfase_RsmD"/>
</dbReference>
<keyword evidence="2 3" id="KW-0808">Transferase</keyword>
<comment type="caution">
    <text evidence="3">The sequence shown here is derived from an EMBL/GenBank/DDBJ whole genome shotgun (WGS) entry which is preliminary data.</text>
</comment>
<accession>A0A9D1AI29</accession>
<dbReference type="Pfam" id="PF03602">
    <property type="entry name" value="Cons_hypoth95"/>
    <property type="match status" value="1"/>
</dbReference>
<reference evidence="3" key="1">
    <citation type="submission" date="2020-10" db="EMBL/GenBank/DDBJ databases">
        <authorList>
            <person name="Gilroy R."/>
        </authorList>
    </citation>
    <scope>NUCLEOTIDE SEQUENCE</scope>
    <source>
        <strain evidence="3">ChiW25-3613</strain>
    </source>
</reference>
<dbReference type="GO" id="GO:0003676">
    <property type="term" value="F:nucleic acid binding"/>
    <property type="evidence" value="ECO:0007669"/>
    <property type="project" value="InterPro"/>
</dbReference>
<proteinExistence type="predicted"/>
<dbReference type="PROSITE" id="PS00092">
    <property type="entry name" value="N6_MTASE"/>
    <property type="match status" value="1"/>
</dbReference>
<dbReference type="InterPro" id="IPR029063">
    <property type="entry name" value="SAM-dependent_MTases_sf"/>
</dbReference>
<dbReference type="InterPro" id="IPR002052">
    <property type="entry name" value="DNA_methylase_N6_adenine_CS"/>
</dbReference>
<protein>
    <submittedName>
        <fullName evidence="3">16S rRNA (Guanine(966)-N(2))-methyltransferase RsmD</fullName>
        <ecNumber evidence="3">2.1.1.171</ecNumber>
    </submittedName>
</protein>
<dbReference type="Gene3D" id="3.40.50.150">
    <property type="entry name" value="Vaccinia Virus protein VP39"/>
    <property type="match status" value="1"/>
</dbReference>
<dbReference type="AlphaFoldDB" id="A0A9D1AI29"/>
<name>A0A9D1AI29_9FIRM</name>
<evidence type="ECO:0000256" key="1">
    <source>
        <dbReference type="ARBA" id="ARBA00022603"/>
    </source>
</evidence>
<dbReference type="Proteomes" id="UP000824179">
    <property type="component" value="Unassembled WGS sequence"/>
</dbReference>
<dbReference type="PANTHER" id="PTHR43542:SF1">
    <property type="entry name" value="METHYLTRANSFERASE"/>
    <property type="match status" value="1"/>
</dbReference>
<dbReference type="NCBIfam" id="TIGR00095">
    <property type="entry name" value="16S rRNA (guanine(966)-N(2))-methyltransferase RsmD"/>
    <property type="match status" value="1"/>
</dbReference>
<dbReference type="SUPFAM" id="SSF53335">
    <property type="entry name" value="S-adenosyl-L-methionine-dependent methyltransferases"/>
    <property type="match status" value="1"/>
</dbReference>
<gene>
    <name evidence="3" type="primary">rsmD</name>
    <name evidence="3" type="ORF">IAB90_04195</name>
</gene>